<dbReference type="EMBL" id="JASJEU010000001">
    <property type="protein sequence ID" value="MDJ1649195.1"/>
    <property type="molecule type" value="Genomic_DNA"/>
</dbReference>
<evidence type="ECO:0000256" key="4">
    <source>
        <dbReference type="ARBA" id="ARBA00048462"/>
    </source>
</evidence>
<dbReference type="Pfam" id="PF00698">
    <property type="entry name" value="Acyl_transf_1"/>
    <property type="match status" value="1"/>
</dbReference>
<dbReference type="PANTHER" id="PTHR42681:SF1">
    <property type="entry name" value="MALONYL-COA-ACYL CARRIER PROTEIN TRANSACYLASE, MITOCHONDRIAL"/>
    <property type="match status" value="1"/>
</dbReference>
<dbReference type="RefSeq" id="WP_283830527.1">
    <property type="nucleotide sequence ID" value="NZ_JASJEU010000001.1"/>
</dbReference>
<dbReference type="Proteomes" id="UP001232750">
    <property type="component" value="Unassembled WGS sequence"/>
</dbReference>
<dbReference type="InterPro" id="IPR050858">
    <property type="entry name" value="Mal-CoA-ACP_Trans/PKS_FabD"/>
</dbReference>
<comment type="catalytic activity">
    <reaction evidence="4">
        <text>holo-[ACP] + malonyl-CoA = malonyl-[ACP] + CoA</text>
        <dbReference type="Rhea" id="RHEA:41792"/>
        <dbReference type="Rhea" id="RHEA-COMP:9623"/>
        <dbReference type="Rhea" id="RHEA-COMP:9685"/>
        <dbReference type="ChEBI" id="CHEBI:57287"/>
        <dbReference type="ChEBI" id="CHEBI:57384"/>
        <dbReference type="ChEBI" id="CHEBI:64479"/>
        <dbReference type="ChEBI" id="CHEBI:78449"/>
        <dbReference type="EC" id="2.3.1.39"/>
    </reaction>
</comment>
<reference evidence="7 8" key="1">
    <citation type="submission" date="2023-05" db="EMBL/GenBank/DDBJ databases">
        <title>Gordonibacter KGMB12511T sp. nov., isolated from faeces of healthy Korean.</title>
        <authorList>
            <person name="Kim H.S."/>
            <person name="Kim J.-S."/>
            <person name="Suh M.K."/>
            <person name="Eom M.K."/>
            <person name="Do H.E."/>
            <person name="Lee J.-S."/>
        </authorList>
    </citation>
    <scope>NUCLEOTIDE SEQUENCE [LARGE SCALE GENOMIC DNA]</scope>
    <source>
        <strain evidence="7 8">KGMB12511</strain>
    </source>
</reference>
<feature type="compositionally biased region" description="Gly residues" evidence="5">
    <location>
        <begin position="1"/>
        <end position="12"/>
    </location>
</feature>
<feature type="region of interest" description="Disordered" evidence="5">
    <location>
        <begin position="1"/>
        <end position="34"/>
    </location>
</feature>
<name>A0ABT7DI50_9ACTN</name>
<dbReference type="Gene3D" id="3.30.70.250">
    <property type="entry name" value="Malonyl-CoA ACP transacylase, ACP-binding"/>
    <property type="match status" value="1"/>
</dbReference>
<feature type="domain" description="Malonyl-CoA:ACP transacylase (MAT)" evidence="6">
    <location>
        <begin position="86"/>
        <end position="377"/>
    </location>
</feature>
<accession>A0ABT7DI50</accession>
<protein>
    <recommendedName>
        <fullName evidence="1">[acyl-carrier-protein] S-malonyltransferase</fullName>
        <ecNumber evidence="1">2.3.1.39</ecNumber>
    </recommendedName>
</protein>
<comment type="caution">
    <text evidence="7">The sequence shown here is derived from an EMBL/GenBank/DDBJ whole genome shotgun (WGS) entry which is preliminary data.</text>
</comment>
<keyword evidence="8" id="KW-1185">Reference proteome</keyword>
<evidence type="ECO:0000256" key="3">
    <source>
        <dbReference type="ARBA" id="ARBA00023315"/>
    </source>
</evidence>
<gene>
    <name evidence="7" type="ORF">QNJ86_00085</name>
</gene>
<dbReference type="InterPro" id="IPR001227">
    <property type="entry name" value="Ac_transferase_dom_sf"/>
</dbReference>
<evidence type="ECO:0000256" key="1">
    <source>
        <dbReference type="ARBA" id="ARBA00013258"/>
    </source>
</evidence>
<dbReference type="Gene3D" id="3.40.366.10">
    <property type="entry name" value="Malonyl-Coenzyme A Acyl Carrier Protein, domain 2"/>
    <property type="match status" value="1"/>
</dbReference>
<dbReference type="SUPFAM" id="SSF55048">
    <property type="entry name" value="Probable ACP-binding domain of malonyl-CoA ACP transacylase"/>
    <property type="match status" value="1"/>
</dbReference>
<keyword evidence="2 7" id="KW-0808">Transferase</keyword>
<evidence type="ECO:0000256" key="5">
    <source>
        <dbReference type="SAM" id="MobiDB-lite"/>
    </source>
</evidence>
<keyword evidence="3 7" id="KW-0012">Acyltransferase</keyword>
<dbReference type="PANTHER" id="PTHR42681">
    <property type="entry name" value="MALONYL-COA-ACYL CARRIER PROTEIN TRANSACYLASE, MITOCHONDRIAL"/>
    <property type="match status" value="1"/>
</dbReference>
<dbReference type="InterPro" id="IPR016035">
    <property type="entry name" value="Acyl_Trfase/lysoPLipase"/>
</dbReference>
<sequence>MAEFQPGGGLGGSAQSLGSPDSHETSTGRFGSCGTRLVDTAAQPCGGLLEKTEQDSEGEARLADSAVQPGSGALPFAIPAGAPVFLCSGQGAQRPGMGADLLDVPEVAGVFECASDVLGFDVADLVLHADAGTLNDTRNAQPALCVLTVAIARALMARGVEPAAVLGFSLGQVSALALSGMLSDEDTFAFVKARAELMAEAAAEHPGVMSALLKADEESIITLCEECAQGDVLVPANFNCPGQIVIAGTPAAVERAEAAWAEVGKRSSRLATSGAFHSPLMASAAEGMAAYLANVAFAEARIPLVCNVTAAPLSADEARESLVQHLTHPVRFQQSVEALGAAGAHTFVEVGFGGVLTNLVKRIDKAATRVCVQDRASFDAFLSDSE</sequence>
<evidence type="ECO:0000313" key="7">
    <source>
        <dbReference type="EMBL" id="MDJ1649195.1"/>
    </source>
</evidence>
<dbReference type="InterPro" id="IPR014043">
    <property type="entry name" value="Acyl_transferase_dom"/>
</dbReference>
<evidence type="ECO:0000313" key="8">
    <source>
        <dbReference type="Proteomes" id="UP001232750"/>
    </source>
</evidence>
<organism evidence="7 8">
    <name type="scientific">Gordonibacter faecis</name>
    <dbReference type="NCBI Taxonomy" id="3047475"/>
    <lineage>
        <taxon>Bacteria</taxon>
        <taxon>Bacillati</taxon>
        <taxon>Actinomycetota</taxon>
        <taxon>Coriobacteriia</taxon>
        <taxon>Eggerthellales</taxon>
        <taxon>Eggerthellaceae</taxon>
        <taxon>Gordonibacter</taxon>
    </lineage>
</organism>
<dbReference type="SMART" id="SM00827">
    <property type="entry name" value="PKS_AT"/>
    <property type="match status" value="1"/>
</dbReference>
<evidence type="ECO:0000256" key="2">
    <source>
        <dbReference type="ARBA" id="ARBA00022679"/>
    </source>
</evidence>
<proteinExistence type="predicted"/>
<dbReference type="InterPro" id="IPR016036">
    <property type="entry name" value="Malonyl_transacylase_ACP-bd"/>
</dbReference>
<evidence type="ECO:0000259" key="6">
    <source>
        <dbReference type="SMART" id="SM00827"/>
    </source>
</evidence>
<dbReference type="GO" id="GO:0004314">
    <property type="term" value="F:[acyl-carrier-protein] S-malonyltransferase activity"/>
    <property type="evidence" value="ECO:0007669"/>
    <property type="project" value="UniProtKB-EC"/>
</dbReference>
<dbReference type="SUPFAM" id="SSF52151">
    <property type="entry name" value="FabD/lysophospholipase-like"/>
    <property type="match status" value="1"/>
</dbReference>
<dbReference type="EC" id="2.3.1.39" evidence="1"/>